<evidence type="ECO:0000313" key="1">
    <source>
        <dbReference type="EMBL" id="GAF92794.1"/>
    </source>
</evidence>
<dbReference type="AlphaFoldDB" id="X0THR9"/>
<gene>
    <name evidence="1" type="ORF">S01H1_29775</name>
</gene>
<accession>X0THR9</accession>
<reference evidence="1" key="1">
    <citation type="journal article" date="2014" name="Front. Microbiol.">
        <title>High frequency of phylogenetically diverse reductive dehalogenase-homologous genes in deep subseafloor sedimentary metagenomes.</title>
        <authorList>
            <person name="Kawai M."/>
            <person name="Futagami T."/>
            <person name="Toyoda A."/>
            <person name="Takaki Y."/>
            <person name="Nishi S."/>
            <person name="Hori S."/>
            <person name="Arai W."/>
            <person name="Tsubouchi T."/>
            <person name="Morono Y."/>
            <person name="Uchiyama I."/>
            <person name="Ito T."/>
            <person name="Fujiyama A."/>
            <person name="Inagaki F."/>
            <person name="Takami H."/>
        </authorList>
    </citation>
    <scope>NUCLEOTIDE SEQUENCE</scope>
    <source>
        <strain evidence="1">Expedition CK06-06</strain>
    </source>
</reference>
<sequence length="70" mass="8003">MPRNWRAISQIVDENPIIYEMVWQDLPLNLKNPGAGANGMTAEQVIRAAIIKQTEEFSYEDLTFHLLDSV</sequence>
<protein>
    <submittedName>
        <fullName evidence="1">Uncharacterized protein</fullName>
    </submittedName>
</protein>
<dbReference type="EMBL" id="BARS01018288">
    <property type="protein sequence ID" value="GAF92794.1"/>
    <property type="molecule type" value="Genomic_DNA"/>
</dbReference>
<proteinExistence type="predicted"/>
<comment type="caution">
    <text evidence="1">The sequence shown here is derived from an EMBL/GenBank/DDBJ whole genome shotgun (WGS) entry which is preliminary data.</text>
</comment>
<name>X0THR9_9ZZZZ</name>
<feature type="non-terminal residue" evidence="1">
    <location>
        <position position="70"/>
    </location>
</feature>
<organism evidence="1">
    <name type="scientific">marine sediment metagenome</name>
    <dbReference type="NCBI Taxonomy" id="412755"/>
    <lineage>
        <taxon>unclassified sequences</taxon>
        <taxon>metagenomes</taxon>
        <taxon>ecological metagenomes</taxon>
    </lineage>
</organism>